<evidence type="ECO:0000313" key="1">
    <source>
        <dbReference type="EMBL" id="GEL70273.1"/>
    </source>
</evidence>
<evidence type="ECO:0008006" key="5">
    <source>
        <dbReference type="Google" id="ProtNLM"/>
    </source>
</evidence>
<reference evidence="2 3" key="1">
    <citation type="submission" date="2016-10" db="EMBL/GenBank/DDBJ databases">
        <authorList>
            <person name="Varghese N."/>
            <person name="Submissions S."/>
        </authorList>
    </citation>
    <scope>NUCLEOTIDE SEQUENCE [LARGE SCALE GENOMIC DNA]</scope>
    <source>
        <strain evidence="2 3">DSM 2260</strain>
    </source>
</reference>
<proteinExistence type="predicted"/>
<sequence length="435" mass="47705">MTHVMMDVIEEHLGEAGWLWGMRERAVVAPDYDLSDTSELEERLLAHVDGLVEGGPCIAGGMLRPALGEENLELVCVAALALLQTDIAPENVRSLLCEVGPAQRPSVLRALELSTRTGLDDILLPLLHHGAADIQALVLEALVFREEAPFEDLTRYLTHESAQLRRIALRGLSHPTSPTKHHMGRQTLAAALPADPHEADIDVGLTLGDRRAWANCQKRLHDKLAPPGRETMVLAAIGGGDVETAAIVDLLHPPETRAGALWALGFSGRPLAADACLPWLGDSAVAKLAGEAFSNITGLKLEGPYVLPSTQPRQEPVPLEEEDLDADIAPRPEDDLPLPHPEAIASWWHSERHRFTDGVRYLLGHPFQGEVLWTALERGPMRRRHEWARELVIRSGGTLNIPTRALAHRQRAALQQTRSRVANLPTGPFSRLNFD</sequence>
<dbReference type="RefSeq" id="WP_167371198.1">
    <property type="nucleotide sequence ID" value="NZ_BJVY01000009.1"/>
</dbReference>
<dbReference type="EMBL" id="FNAJ01000015">
    <property type="protein sequence ID" value="SDE95832.1"/>
    <property type="molecule type" value="Genomic_DNA"/>
</dbReference>
<keyword evidence="3" id="KW-1185">Reference proteome</keyword>
<dbReference type="EMBL" id="BJVY01000009">
    <property type="protein sequence ID" value="GEL70273.1"/>
    <property type="molecule type" value="Genomic_DNA"/>
</dbReference>
<evidence type="ECO:0000313" key="4">
    <source>
        <dbReference type="Proteomes" id="UP000321224"/>
    </source>
</evidence>
<gene>
    <name evidence="1" type="ORF">MVI01_20570</name>
    <name evidence="2" type="ORF">SAMN04488504_115168</name>
</gene>
<dbReference type="AlphaFoldDB" id="A0A511H9U9"/>
<organism evidence="1 4">
    <name type="scientific">Myxococcus virescens</name>
    <dbReference type="NCBI Taxonomy" id="83456"/>
    <lineage>
        <taxon>Bacteria</taxon>
        <taxon>Pseudomonadati</taxon>
        <taxon>Myxococcota</taxon>
        <taxon>Myxococcia</taxon>
        <taxon>Myxococcales</taxon>
        <taxon>Cystobacterineae</taxon>
        <taxon>Myxococcaceae</taxon>
        <taxon>Myxococcus</taxon>
    </lineage>
</organism>
<dbReference type="Proteomes" id="UP000321224">
    <property type="component" value="Unassembled WGS sequence"/>
</dbReference>
<dbReference type="NCBIfam" id="TIGR02270">
    <property type="entry name" value="TIGR02270 family protein"/>
    <property type="match status" value="1"/>
</dbReference>
<accession>A0A511H9U9</accession>
<dbReference type="Proteomes" id="UP000198717">
    <property type="component" value="Unassembled WGS sequence"/>
</dbReference>
<protein>
    <recommendedName>
        <fullName evidence="5">TIGR02270 family protein</fullName>
    </recommendedName>
</protein>
<comment type="caution">
    <text evidence="1">The sequence shown here is derived from an EMBL/GenBank/DDBJ whole genome shotgun (WGS) entry which is preliminary data.</text>
</comment>
<evidence type="ECO:0000313" key="3">
    <source>
        <dbReference type="Proteomes" id="UP000198717"/>
    </source>
</evidence>
<name>A0A511H9U9_9BACT</name>
<evidence type="ECO:0000313" key="2">
    <source>
        <dbReference type="EMBL" id="SDE95832.1"/>
    </source>
</evidence>
<reference evidence="1 4" key="2">
    <citation type="submission" date="2019-07" db="EMBL/GenBank/DDBJ databases">
        <title>Whole genome shotgun sequence of Myxococcus virescens NBRC 100334.</title>
        <authorList>
            <person name="Hosoyama A."/>
            <person name="Uohara A."/>
            <person name="Ohji S."/>
            <person name="Ichikawa N."/>
        </authorList>
    </citation>
    <scope>NUCLEOTIDE SEQUENCE [LARGE SCALE GENOMIC DNA]</scope>
    <source>
        <strain evidence="1 4">NBRC 100334</strain>
    </source>
</reference>
<dbReference type="InterPro" id="IPR011959">
    <property type="entry name" value="CHP02270"/>
</dbReference>